<gene>
    <name evidence="1" type="ORF">LEA_13101</name>
</gene>
<feature type="non-terminal residue" evidence="1">
    <location>
        <position position="1"/>
    </location>
</feature>
<accession>K1SQY3</accession>
<dbReference type="EMBL" id="AJWY01008876">
    <property type="protein sequence ID" value="EKC59988.1"/>
    <property type="molecule type" value="Genomic_DNA"/>
</dbReference>
<protein>
    <recommendedName>
        <fullName evidence="2">Transketolase</fullName>
    </recommendedName>
</protein>
<dbReference type="AlphaFoldDB" id="K1SQY3"/>
<organism evidence="1">
    <name type="scientific">human gut metagenome</name>
    <dbReference type="NCBI Taxonomy" id="408170"/>
    <lineage>
        <taxon>unclassified sequences</taxon>
        <taxon>metagenomes</taxon>
        <taxon>organismal metagenomes</taxon>
    </lineage>
</organism>
<evidence type="ECO:0008006" key="2">
    <source>
        <dbReference type="Google" id="ProtNLM"/>
    </source>
</evidence>
<comment type="caution">
    <text evidence="1">The sequence shown here is derived from an EMBL/GenBank/DDBJ whole genome shotgun (WGS) entry which is preliminary data.</text>
</comment>
<evidence type="ECO:0000313" key="1">
    <source>
        <dbReference type="EMBL" id="EKC59988.1"/>
    </source>
</evidence>
<sequence>SWHGTAPNEEQYNQAMTELKAHLAELEK</sequence>
<reference evidence="1" key="1">
    <citation type="journal article" date="2013" name="Environ. Microbiol.">
        <title>Microbiota from the distal guts of lean and obese adolescents exhibit partial functional redundancy besides clear differences in community structure.</title>
        <authorList>
            <person name="Ferrer M."/>
            <person name="Ruiz A."/>
            <person name="Lanza F."/>
            <person name="Haange S.B."/>
            <person name="Oberbach A."/>
            <person name="Till H."/>
            <person name="Bargiela R."/>
            <person name="Campoy C."/>
            <person name="Segura M.T."/>
            <person name="Richter M."/>
            <person name="von Bergen M."/>
            <person name="Seifert J."/>
            <person name="Suarez A."/>
        </authorList>
    </citation>
    <scope>NUCLEOTIDE SEQUENCE</scope>
</reference>
<name>K1SQY3_9ZZZZ</name>
<proteinExistence type="predicted"/>